<proteinExistence type="predicted"/>
<organism evidence="3 4">
    <name type="scientific">Spiribacter salinus</name>
    <dbReference type="NCBI Taxonomy" id="1335746"/>
    <lineage>
        <taxon>Bacteria</taxon>
        <taxon>Pseudomonadati</taxon>
        <taxon>Pseudomonadota</taxon>
        <taxon>Gammaproteobacteria</taxon>
        <taxon>Chromatiales</taxon>
        <taxon>Ectothiorhodospiraceae</taxon>
        <taxon>Spiribacter</taxon>
    </lineage>
</organism>
<keyword evidence="1 3" id="KW-0378">Hydrolase</keyword>
<name>A0A540VV53_9GAMM</name>
<reference evidence="3 4" key="1">
    <citation type="submission" date="2019-06" db="EMBL/GenBank/DDBJ databases">
        <title>Metagenome assembled Genome of Spiribacter salinus SL48-SHIP from the microbial mat of Salt Lake 48 (Novosibirsk region, Russia).</title>
        <authorList>
            <person name="Shipova A."/>
            <person name="Rozanov A.S."/>
            <person name="Bryanskaya A.V."/>
            <person name="Peltek S.E."/>
        </authorList>
    </citation>
    <scope>NUCLEOTIDE SEQUENCE [LARGE SCALE GENOMIC DNA]</scope>
    <source>
        <strain evidence="3">SL48-SHIP-2</strain>
    </source>
</reference>
<evidence type="ECO:0000313" key="4">
    <source>
        <dbReference type="Proteomes" id="UP000315400"/>
    </source>
</evidence>
<gene>
    <name evidence="3" type="ORF">FKY71_02535</name>
</gene>
<dbReference type="AlphaFoldDB" id="A0A540VV53"/>
<dbReference type="PANTHER" id="PTHR43540">
    <property type="entry name" value="PEROXYUREIDOACRYLATE/UREIDOACRYLATE AMIDOHYDROLASE-RELATED"/>
    <property type="match status" value="1"/>
</dbReference>
<evidence type="ECO:0000256" key="1">
    <source>
        <dbReference type="ARBA" id="ARBA00022801"/>
    </source>
</evidence>
<dbReference type="Pfam" id="PF00857">
    <property type="entry name" value="Isochorismatase"/>
    <property type="match status" value="1"/>
</dbReference>
<dbReference type="InterPro" id="IPR036380">
    <property type="entry name" value="Isochorismatase-like_sf"/>
</dbReference>
<comment type="caution">
    <text evidence="3">The sequence shown here is derived from an EMBL/GenBank/DDBJ whole genome shotgun (WGS) entry which is preliminary data.</text>
</comment>
<dbReference type="InterPro" id="IPR000868">
    <property type="entry name" value="Isochorismatase-like_dom"/>
</dbReference>
<dbReference type="GO" id="GO:0016787">
    <property type="term" value="F:hydrolase activity"/>
    <property type="evidence" value="ECO:0007669"/>
    <property type="project" value="UniProtKB-KW"/>
</dbReference>
<dbReference type="PANTHER" id="PTHR43540:SF6">
    <property type="entry name" value="ISOCHORISMATASE-LIKE DOMAIN-CONTAINING PROTEIN"/>
    <property type="match status" value="1"/>
</dbReference>
<dbReference type="CDD" id="cd00431">
    <property type="entry name" value="cysteine_hydrolases"/>
    <property type="match status" value="1"/>
</dbReference>
<feature type="domain" description="Isochorismatase-like" evidence="2">
    <location>
        <begin position="20"/>
        <end position="202"/>
    </location>
</feature>
<accession>A0A540VV53</accession>
<dbReference type="Gene3D" id="3.40.50.850">
    <property type="entry name" value="Isochorismatase-like"/>
    <property type="match status" value="1"/>
</dbReference>
<dbReference type="SUPFAM" id="SSF52499">
    <property type="entry name" value="Isochorismatase-like hydrolases"/>
    <property type="match status" value="1"/>
</dbReference>
<protein>
    <submittedName>
        <fullName evidence="3">Cysteine hydrolase</fullName>
    </submittedName>
</protein>
<evidence type="ECO:0000313" key="3">
    <source>
        <dbReference type="EMBL" id="TQF00621.1"/>
    </source>
</evidence>
<dbReference type="InterPro" id="IPR050272">
    <property type="entry name" value="Isochorismatase-like_hydrls"/>
</dbReference>
<dbReference type="EMBL" id="VIFK01000008">
    <property type="protein sequence ID" value="TQF00621.1"/>
    <property type="molecule type" value="Genomic_DNA"/>
</dbReference>
<evidence type="ECO:0000259" key="2">
    <source>
        <dbReference type="Pfam" id="PF00857"/>
    </source>
</evidence>
<dbReference type="Proteomes" id="UP000315400">
    <property type="component" value="Unassembled WGS sequence"/>
</dbReference>
<sequence>MTKPHSNQSTDRMMLRPGRTALMVIDMQNAFLDPKGSCARSGLDYQALRAAIPGVKQLIASSREAGLPIIYTRFVYRQDYCDGGIVINELLPTLRDNNALAAGTSDIEVIDELAPTTDDIIIDKNRPGAFHGTPLLSCLSGLGVDGLIICGVTTNICVETTAREAMQYDYRVWAISDATAEFEDDRHAFALKGLSWMFASVVPLTEALDRIPQLNPGAVRL</sequence>